<evidence type="ECO:0000256" key="7">
    <source>
        <dbReference type="PROSITE-ProRule" id="PRU00175"/>
    </source>
</evidence>
<keyword evidence="4 7" id="KW-0863">Zinc-finger</keyword>
<dbReference type="PANTHER" id="PTHR11685">
    <property type="entry name" value="RBR FAMILY RING FINGER AND IBR DOMAIN-CONTAINING"/>
    <property type="match status" value="1"/>
</dbReference>
<dbReference type="Proteomes" id="UP001162131">
    <property type="component" value="Unassembled WGS sequence"/>
</dbReference>
<dbReference type="EMBL" id="CAJZBQ010000053">
    <property type="protein sequence ID" value="CAG9331191.1"/>
    <property type="molecule type" value="Genomic_DNA"/>
</dbReference>
<comment type="caution">
    <text evidence="10">The sequence shown here is derived from an EMBL/GenBank/DDBJ whole genome shotgun (WGS) entry which is preliminary data.</text>
</comment>
<evidence type="ECO:0000256" key="4">
    <source>
        <dbReference type="ARBA" id="ARBA00022771"/>
    </source>
</evidence>
<dbReference type="InterPro" id="IPR044066">
    <property type="entry name" value="TRIAD_supradom"/>
</dbReference>
<feature type="domain" description="RING-type" evidence="9">
    <location>
        <begin position="147"/>
        <end position="370"/>
    </location>
</feature>
<dbReference type="GO" id="GO:0016567">
    <property type="term" value="P:protein ubiquitination"/>
    <property type="evidence" value="ECO:0007669"/>
    <property type="project" value="InterPro"/>
</dbReference>
<evidence type="ECO:0000256" key="2">
    <source>
        <dbReference type="ARBA" id="ARBA00022723"/>
    </source>
</evidence>
<dbReference type="SMART" id="SM00184">
    <property type="entry name" value="RING"/>
    <property type="match status" value="2"/>
</dbReference>
<reference evidence="10" key="1">
    <citation type="submission" date="2021-09" db="EMBL/GenBank/DDBJ databases">
        <authorList>
            <consortium name="AG Swart"/>
            <person name="Singh M."/>
            <person name="Singh A."/>
            <person name="Seah K."/>
            <person name="Emmerich C."/>
        </authorList>
    </citation>
    <scope>NUCLEOTIDE SEQUENCE</scope>
    <source>
        <strain evidence="10">ATCC30299</strain>
    </source>
</reference>
<dbReference type="InterPro" id="IPR013083">
    <property type="entry name" value="Znf_RING/FYVE/PHD"/>
</dbReference>
<gene>
    <name evidence="10" type="ORF">BSTOLATCC_MIC53269</name>
</gene>
<dbReference type="AlphaFoldDB" id="A0AAU9JZX6"/>
<evidence type="ECO:0000313" key="11">
    <source>
        <dbReference type="Proteomes" id="UP001162131"/>
    </source>
</evidence>
<dbReference type="PROSITE" id="PS51873">
    <property type="entry name" value="TRIAD"/>
    <property type="match status" value="1"/>
</dbReference>
<evidence type="ECO:0008006" key="12">
    <source>
        <dbReference type="Google" id="ProtNLM"/>
    </source>
</evidence>
<dbReference type="GO" id="GO:0008270">
    <property type="term" value="F:zinc ion binding"/>
    <property type="evidence" value="ECO:0007669"/>
    <property type="project" value="UniProtKB-KW"/>
</dbReference>
<organism evidence="10 11">
    <name type="scientific">Blepharisma stoltei</name>
    <dbReference type="NCBI Taxonomy" id="1481888"/>
    <lineage>
        <taxon>Eukaryota</taxon>
        <taxon>Sar</taxon>
        <taxon>Alveolata</taxon>
        <taxon>Ciliophora</taxon>
        <taxon>Postciliodesmatophora</taxon>
        <taxon>Heterotrichea</taxon>
        <taxon>Heterotrichida</taxon>
        <taxon>Blepharismidae</taxon>
        <taxon>Blepharisma</taxon>
    </lineage>
</organism>
<evidence type="ECO:0000256" key="1">
    <source>
        <dbReference type="ARBA" id="ARBA00022679"/>
    </source>
</evidence>
<dbReference type="InterPro" id="IPR001841">
    <property type="entry name" value="Znf_RING"/>
</dbReference>
<dbReference type="InterPro" id="IPR017907">
    <property type="entry name" value="Znf_RING_CS"/>
</dbReference>
<keyword evidence="11" id="KW-1185">Reference proteome</keyword>
<accession>A0AAU9JZX6</accession>
<evidence type="ECO:0000256" key="3">
    <source>
        <dbReference type="ARBA" id="ARBA00022737"/>
    </source>
</evidence>
<keyword evidence="1" id="KW-0808">Transferase</keyword>
<evidence type="ECO:0000256" key="5">
    <source>
        <dbReference type="ARBA" id="ARBA00022786"/>
    </source>
</evidence>
<keyword evidence="3" id="KW-0677">Repeat</keyword>
<dbReference type="InterPro" id="IPR031127">
    <property type="entry name" value="E3_UB_ligase_RBR"/>
</dbReference>
<dbReference type="Gene3D" id="1.20.120.1750">
    <property type="match status" value="1"/>
</dbReference>
<dbReference type="SUPFAM" id="SSF57850">
    <property type="entry name" value="RING/U-box"/>
    <property type="match status" value="3"/>
</dbReference>
<keyword evidence="2" id="KW-0479">Metal-binding</keyword>
<name>A0AAU9JZX6_9CILI</name>
<keyword evidence="6" id="KW-0862">Zinc</keyword>
<dbReference type="Gene3D" id="3.30.40.10">
    <property type="entry name" value="Zinc/RING finger domain, C3HC4 (zinc finger)"/>
    <property type="match status" value="1"/>
</dbReference>
<dbReference type="PROSITE" id="PS00518">
    <property type="entry name" value="ZF_RING_1"/>
    <property type="match status" value="1"/>
</dbReference>
<evidence type="ECO:0000313" key="10">
    <source>
        <dbReference type="EMBL" id="CAG9331191.1"/>
    </source>
</evidence>
<dbReference type="GO" id="GO:0004842">
    <property type="term" value="F:ubiquitin-protein transferase activity"/>
    <property type="evidence" value="ECO:0007669"/>
    <property type="project" value="InterPro"/>
</dbReference>
<proteinExistence type="predicted"/>
<protein>
    <recommendedName>
        <fullName evidence="12">RING-type domain-containing protein</fullName>
    </recommendedName>
</protein>
<evidence type="ECO:0000259" key="9">
    <source>
        <dbReference type="PROSITE" id="PS51873"/>
    </source>
</evidence>
<feature type="domain" description="RING-type" evidence="8">
    <location>
        <begin position="151"/>
        <end position="200"/>
    </location>
</feature>
<dbReference type="CDD" id="cd20335">
    <property type="entry name" value="BRcat_RBR"/>
    <property type="match status" value="1"/>
</dbReference>
<sequence length="376" mass="43690">MEVDLTQMVKNLENWMNNYKNPDHLPAIRACLDGLSFYLSKSDMKLEATLVGVHSRICKVCNNVIRKKDISKCHILPCDKDNEHIICSDECFKNHFYLYSNNDISRWDEVLCPICGEKIGRPSIEKAFGGKKKFKKMLENEEDAKAPFYPCDICQSQKKITEFITLMCDHRYCRSCMEMYLTTYIMEGKIAPEDLKCFQCGIPIDYGIIKGSISKKTFNILEKFLLRNWKPDNLDGNIDYQCQGPDCEFRAEIFKGMEEFTCPACKTTCCPLCYKNPHIGKTCEEYEKEQIQNKENQLMEEFARNNGLMKCPHCGAMSEKIQGCNFMTCHSPECKGRKYFCYLCGCVLQTTDHFTHFFNKPFEFECFNKNNRANKA</sequence>
<keyword evidence="5" id="KW-0833">Ubl conjugation pathway</keyword>
<dbReference type="PROSITE" id="PS50089">
    <property type="entry name" value="ZF_RING_2"/>
    <property type="match status" value="1"/>
</dbReference>
<evidence type="ECO:0000259" key="8">
    <source>
        <dbReference type="PROSITE" id="PS50089"/>
    </source>
</evidence>
<evidence type="ECO:0000256" key="6">
    <source>
        <dbReference type="ARBA" id="ARBA00022833"/>
    </source>
</evidence>